<gene>
    <name evidence="1" type="ORF">LEP1GSC188_1327</name>
</gene>
<sequence>MKKKNLLRKNESLGFYFIPSDFRVSYIPKPALKTKTNFYSMRLFLKI</sequence>
<proteinExistence type="predicted"/>
<accession>M3H4F5</accession>
<organism evidence="1 2">
    <name type="scientific">Leptospira weilii serovar Topaz str. LT2116</name>
    <dbReference type="NCBI Taxonomy" id="1088540"/>
    <lineage>
        <taxon>Bacteria</taxon>
        <taxon>Pseudomonadati</taxon>
        <taxon>Spirochaetota</taxon>
        <taxon>Spirochaetia</taxon>
        <taxon>Leptospirales</taxon>
        <taxon>Leptospiraceae</taxon>
        <taxon>Leptospira</taxon>
    </lineage>
</organism>
<evidence type="ECO:0000313" key="2">
    <source>
        <dbReference type="Proteomes" id="UP000011770"/>
    </source>
</evidence>
<name>M3H4F5_9LEPT</name>
<reference evidence="1 2" key="1">
    <citation type="submission" date="2013-01" db="EMBL/GenBank/DDBJ databases">
        <authorList>
            <person name="Harkins D.M."/>
            <person name="Durkin A.S."/>
            <person name="Brinkac L.M."/>
            <person name="Haft D.H."/>
            <person name="Selengut J.D."/>
            <person name="Sanka R."/>
            <person name="DePew J."/>
            <person name="Purushe J."/>
            <person name="Tulsiani S.M."/>
            <person name="Graham G.C."/>
            <person name="Burns M.-A."/>
            <person name="Dohnt M.F."/>
            <person name="Smythe L.D."/>
            <person name="McKay D.B."/>
            <person name="Craig S.B."/>
            <person name="Vinetz J.M."/>
            <person name="Sutton G.G."/>
            <person name="Nierman W.C."/>
            <person name="Fouts D.E."/>
        </authorList>
    </citation>
    <scope>NUCLEOTIDE SEQUENCE [LARGE SCALE GENOMIC DNA]</scope>
    <source>
        <strain evidence="1 2">LT2116</strain>
    </source>
</reference>
<dbReference type="Proteomes" id="UP000011770">
    <property type="component" value="Unassembled WGS sequence"/>
</dbReference>
<evidence type="ECO:0000313" key="1">
    <source>
        <dbReference type="EMBL" id="EMF83650.1"/>
    </source>
</evidence>
<comment type="caution">
    <text evidence="1">The sequence shown here is derived from an EMBL/GenBank/DDBJ whole genome shotgun (WGS) entry which is preliminary data.</text>
</comment>
<dbReference type="EMBL" id="AHOR02000012">
    <property type="protein sequence ID" value="EMF83650.1"/>
    <property type="molecule type" value="Genomic_DNA"/>
</dbReference>
<protein>
    <submittedName>
        <fullName evidence="1">Uncharacterized protein</fullName>
    </submittedName>
</protein>
<dbReference type="AlphaFoldDB" id="M3H4F5"/>